<dbReference type="RefSeq" id="XP_028479294.1">
    <property type="nucleotide sequence ID" value="XM_028620322.1"/>
</dbReference>
<dbReference type="Proteomes" id="UP000279236">
    <property type="component" value="Unassembled WGS sequence"/>
</dbReference>
<reference evidence="1 2" key="1">
    <citation type="submission" date="2018-11" db="EMBL/GenBank/DDBJ databases">
        <title>Genome sequence of Apiotrichum porosum DSM 27194.</title>
        <authorList>
            <person name="Aliyu H."/>
            <person name="Gorte O."/>
            <person name="Ochsenreither K."/>
        </authorList>
    </citation>
    <scope>NUCLEOTIDE SEQUENCE [LARGE SCALE GENOMIC DNA]</scope>
    <source>
        <strain evidence="1 2">DSM 27194</strain>
    </source>
</reference>
<organism evidence="1 2">
    <name type="scientific">Apiotrichum porosum</name>
    <dbReference type="NCBI Taxonomy" id="105984"/>
    <lineage>
        <taxon>Eukaryota</taxon>
        <taxon>Fungi</taxon>
        <taxon>Dikarya</taxon>
        <taxon>Basidiomycota</taxon>
        <taxon>Agaricomycotina</taxon>
        <taxon>Tremellomycetes</taxon>
        <taxon>Trichosporonales</taxon>
        <taxon>Trichosporonaceae</taxon>
        <taxon>Apiotrichum</taxon>
    </lineage>
</organism>
<gene>
    <name evidence="1" type="ORF">EHS24_004770</name>
</gene>
<evidence type="ECO:0000313" key="2">
    <source>
        <dbReference type="Proteomes" id="UP000279236"/>
    </source>
</evidence>
<accession>A0A427Y5Y5</accession>
<protein>
    <recommendedName>
        <fullName evidence="3">F-box domain-containing protein</fullName>
    </recommendedName>
</protein>
<dbReference type="EMBL" id="RSCE01000002">
    <property type="protein sequence ID" value="RSH86509.1"/>
    <property type="molecule type" value="Genomic_DNA"/>
</dbReference>
<evidence type="ECO:0008006" key="3">
    <source>
        <dbReference type="Google" id="ProtNLM"/>
    </source>
</evidence>
<comment type="caution">
    <text evidence="1">The sequence shown here is derived from an EMBL/GenBank/DDBJ whole genome shotgun (WGS) entry which is preliminary data.</text>
</comment>
<dbReference type="GeneID" id="39589313"/>
<evidence type="ECO:0000313" key="1">
    <source>
        <dbReference type="EMBL" id="RSH86509.1"/>
    </source>
</evidence>
<dbReference type="AlphaFoldDB" id="A0A427Y5Y5"/>
<sequence length="377" mass="42269">MVLTYHTHCNADILAKSNSGVKESLRDDGAHGANEPHLSPVPGEVLALILEQVPHGSSLINCLTVNSFFHDVTEKILYRSIRITYRGNPLDVMPILPTNMTKRDTYVRKVNIMGHYDLDMPYRFGTDCPLPPLPYLDTMRVFWYPSMRLRDRPLQLCSAVRTLKPKNLVIRNASIITARSVLDNQSNKGAEKLFSCTILDSVERYVCVVDPDAPSLDRPNNAFAEDLAGGIRWLASVPSHPRSVTIIFRTPDPAARWPSQPNPVNLVAPDPTVSGWLWVVFRSLADWVAAAKGTSRIKFVNAGAVRRSPNDMAEVQRMCEDIVRSRLLEIEADDADAKGRQSAVEFLTMREYLSTEDWTGVFDPEEVAAWMRPDSPL</sequence>
<proteinExistence type="predicted"/>
<keyword evidence="2" id="KW-1185">Reference proteome</keyword>
<name>A0A427Y5Y5_9TREE</name>